<dbReference type="EnsemblMetazoa" id="AMIN014378-RA">
    <property type="protein sequence ID" value="AMIN014378-PA"/>
    <property type="gene ID" value="AMIN014378"/>
</dbReference>
<reference evidence="1" key="2">
    <citation type="submission" date="2020-05" db="UniProtKB">
        <authorList>
            <consortium name="EnsemblMetazoa"/>
        </authorList>
    </citation>
    <scope>IDENTIFICATION</scope>
    <source>
        <strain evidence="1">MINIMUS1</strain>
    </source>
</reference>
<organism evidence="1 2">
    <name type="scientific">Anopheles minimus</name>
    <dbReference type="NCBI Taxonomy" id="112268"/>
    <lineage>
        <taxon>Eukaryota</taxon>
        <taxon>Metazoa</taxon>
        <taxon>Ecdysozoa</taxon>
        <taxon>Arthropoda</taxon>
        <taxon>Hexapoda</taxon>
        <taxon>Insecta</taxon>
        <taxon>Pterygota</taxon>
        <taxon>Neoptera</taxon>
        <taxon>Endopterygota</taxon>
        <taxon>Diptera</taxon>
        <taxon>Nematocera</taxon>
        <taxon>Culicoidea</taxon>
        <taxon>Culicidae</taxon>
        <taxon>Anophelinae</taxon>
        <taxon>Anopheles</taxon>
    </lineage>
</organism>
<protein>
    <submittedName>
        <fullName evidence="1">Uncharacterized protein</fullName>
    </submittedName>
</protein>
<dbReference type="Proteomes" id="UP000075920">
    <property type="component" value="Unassembled WGS sequence"/>
</dbReference>
<sequence>MCKLIGSMCVQ</sequence>
<name>A0A182WNV3_9DIPT</name>
<keyword evidence="2" id="KW-1185">Reference proteome</keyword>
<evidence type="ECO:0000313" key="1">
    <source>
        <dbReference type="EnsemblMetazoa" id="AMIN014378-PA"/>
    </source>
</evidence>
<reference evidence="2" key="1">
    <citation type="submission" date="2013-03" db="EMBL/GenBank/DDBJ databases">
        <title>The Genome Sequence of Anopheles minimus MINIMUS1.</title>
        <authorList>
            <consortium name="The Broad Institute Genomics Platform"/>
            <person name="Neafsey D.E."/>
            <person name="Walton C."/>
            <person name="Walker B."/>
            <person name="Young S.K."/>
            <person name="Zeng Q."/>
            <person name="Gargeya S."/>
            <person name="Fitzgerald M."/>
            <person name="Haas B."/>
            <person name="Abouelleil A."/>
            <person name="Allen A.W."/>
            <person name="Alvarado L."/>
            <person name="Arachchi H.M."/>
            <person name="Berlin A.M."/>
            <person name="Chapman S.B."/>
            <person name="Gainer-Dewar J."/>
            <person name="Goldberg J."/>
            <person name="Griggs A."/>
            <person name="Gujja S."/>
            <person name="Hansen M."/>
            <person name="Howarth C."/>
            <person name="Imamovic A."/>
            <person name="Ireland A."/>
            <person name="Larimer J."/>
            <person name="McCowan C."/>
            <person name="Murphy C."/>
            <person name="Pearson M."/>
            <person name="Poon T.W."/>
            <person name="Priest M."/>
            <person name="Roberts A."/>
            <person name="Saif S."/>
            <person name="Shea T."/>
            <person name="Sisk P."/>
            <person name="Sykes S."/>
            <person name="Wortman J."/>
            <person name="Nusbaum C."/>
            <person name="Birren B."/>
        </authorList>
    </citation>
    <scope>NUCLEOTIDE SEQUENCE [LARGE SCALE GENOMIC DNA]</scope>
    <source>
        <strain evidence="2">MINIMUS1</strain>
    </source>
</reference>
<evidence type="ECO:0000313" key="2">
    <source>
        <dbReference type="Proteomes" id="UP000075920"/>
    </source>
</evidence>
<dbReference type="VEuPathDB" id="VectorBase:AMIN014378"/>
<accession>A0A182WNV3</accession>
<proteinExistence type="predicted"/>